<sequence>MATQTVHVANLASYTPTETIELVSRMGASRGRMRPDKIFFSAISSGCLLCFASAASLIATASPWLQENAPGIVRIISGLVFPSGIVMIISRGDSQAIRGRTITGTNMITAVAAYHRRLPIQKMLLHWFLCFWGNLAGSLFVMAVILGYGGVFDHSPYRDQAISNAKQKQVDLKFRQIFLRALGCNWLVCLACYLGLQAKGLTPKVVGMWWPVFVFVTLVLEHVVANMFFIPIALFLGTPDLTVGLYIWKGIIPTALGNVMGGAGFCGAFYYWLYIFDEPDICVDGAYYQRLDEDTLFGSRSPTVAVEADGGKDGSSSGDLAGNNNNTKAE</sequence>
<dbReference type="InterPro" id="IPR000292">
    <property type="entry name" value="For/NO2_transpt"/>
</dbReference>
<organism evidence="9 10">
    <name type="scientific">Parachaetomium inaequale</name>
    <dbReference type="NCBI Taxonomy" id="2588326"/>
    <lineage>
        <taxon>Eukaryota</taxon>
        <taxon>Fungi</taxon>
        <taxon>Dikarya</taxon>
        <taxon>Ascomycota</taxon>
        <taxon>Pezizomycotina</taxon>
        <taxon>Sordariomycetes</taxon>
        <taxon>Sordariomycetidae</taxon>
        <taxon>Sordariales</taxon>
        <taxon>Chaetomiaceae</taxon>
        <taxon>Parachaetomium</taxon>
    </lineage>
</organism>
<comment type="subcellular location">
    <subcellularLocation>
        <location evidence="1">Membrane</location>
        <topology evidence="1">Multi-pass membrane protein</topology>
    </subcellularLocation>
</comment>
<comment type="similarity">
    <text evidence="6">Belongs to the FNT transporter (TC 1.A.16) family.</text>
</comment>
<keyword evidence="3 8" id="KW-0812">Transmembrane</keyword>
<keyword evidence="5 8" id="KW-0472">Membrane</keyword>
<evidence type="ECO:0000256" key="2">
    <source>
        <dbReference type="ARBA" id="ARBA00022448"/>
    </source>
</evidence>
<feature type="transmembrane region" description="Helical" evidence="8">
    <location>
        <begin position="177"/>
        <end position="196"/>
    </location>
</feature>
<evidence type="ECO:0000313" key="10">
    <source>
        <dbReference type="Proteomes" id="UP001303115"/>
    </source>
</evidence>
<evidence type="ECO:0000256" key="8">
    <source>
        <dbReference type="SAM" id="Phobius"/>
    </source>
</evidence>
<dbReference type="PANTHER" id="PTHR30520:SF6">
    <property type="entry name" value="FORMATE_NITRATE FAMILY TRANSPORTER (EUROFUNG)"/>
    <property type="match status" value="1"/>
</dbReference>
<dbReference type="GO" id="GO:0005886">
    <property type="term" value="C:plasma membrane"/>
    <property type="evidence" value="ECO:0007669"/>
    <property type="project" value="TreeGrafter"/>
</dbReference>
<dbReference type="Proteomes" id="UP001303115">
    <property type="component" value="Unassembled WGS sequence"/>
</dbReference>
<dbReference type="GO" id="GO:0015513">
    <property type="term" value="F:high-affinity secondary active nitrite transmembrane transporter activity"/>
    <property type="evidence" value="ECO:0007669"/>
    <property type="project" value="TreeGrafter"/>
</dbReference>
<dbReference type="GO" id="GO:0015707">
    <property type="term" value="P:nitrite transport"/>
    <property type="evidence" value="ECO:0007669"/>
    <property type="project" value="TreeGrafter"/>
</dbReference>
<keyword evidence="2" id="KW-0813">Transport</keyword>
<evidence type="ECO:0000313" key="9">
    <source>
        <dbReference type="EMBL" id="KAK4044374.1"/>
    </source>
</evidence>
<protein>
    <submittedName>
        <fullName evidence="9">Formate/nitrite transporter-domain-containing protein</fullName>
    </submittedName>
</protein>
<reference evidence="10" key="1">
    <citation type="journal article" date="2023" name="Mol. Phylogenet. Evol.">
        <title>Genome-scale phylogeny and comparative genomics of the fungal order Sordariales.</title>
        <authorList>
            <person name="Hensen N."/>
            <person name="Bonometti L."/>
            <person name="Westerberg I."/>
            <person name="Brannstrom I.O."/>
            <person name="Guillou S."/>
            <person name="Cros-Aarteil S."/>
            <person name="Calhoun S."/>
            <person name="Haridas S."/>
            <person name="Kuo A."/>
            <person name="Mondo S."/>
            <person name="Pangilinan J."/>
            <person name="Riley R."/>
            <person name="LaButti K."/>
            <person name="Andreopoulos B."/>
            <person name="Lipzen A."/>
            <person name="Chen C."/>
            <person name="Yan M."/>
            <person name="Daum C."/>
            <person name="Ng V."/>
            <person name="Clum A."/>
            <person name="Steindorff A."/>
            <person name="Ohm R.A."/>
            <person name="Martin F."/>
            <person name="Silar P."/>
            <person name="Natvig D.O."/>
            <person name="Lalanne C."/>
            <person name="Gautier V."/>
            <person name="Ament-Velasquez S.L."/>
            <person name="Kruys A."/>
            <person name="Hutchinson M.I."/>
            <person name="Powell A.J."/>
            <person name="Barry K."/>
            <person name="Miller A.N."/>
            <person name="Grigoriev I.V."/>
            <person name="Debuchy R."/>
            <person name="Gladieux P."/>
            <person name="Hiltunen Thoren M."/>
            <person name="Johannesson H."/>
        </authorList>
    </citation>
    <scope>NUCLEOTIDE SEQUENCE [LARGE SCALE GENOMIC DNA]</scope>
    <source>
        <strain evidence="10">CBS 284.82</strain>
    </source>
</reference>
<feature type="transmembrane region" description="Helical" evidence="8">
    <location>
        <begin position="38"/>
        <end position="59"/>
    </location>
</feature>
<feature type="transmembrane region" description="Helical" evidence="8">
    <location>
        <begin position="124"/>
        <end position="148"/>
    </location>
</feature>
<evidence type="ECO:0000256" key="6">
    <source>
        <dbReference type="ARBA" id="ARBA00049660"/>
    </source>
</evidence>
<proteinExistence type="inferred from homology"/>
<evidence type="ECO:0000256" key="3">
    <source>
        <dbReference type="ARBA" id="ARBA00022692"/>
    </source>
</evidence>
<dbReference type="AlphaFoldDB" id="A0AAN6SV95"/>
<dbReference type="PANTHER" id="PTHR30520">
    <property type="entry name" value="FORMATE TRANSPORTER-RELATED"/>
    <property type="match status" value="1"/>
</dbReference>
<evidence type="ECO:0000256" key="5">
    <source>
        <dbReference type="ARBA" id="ARBA00023136"/>
    </source>
</evidence>
<evidence type="ECO:0000256" key="7">
    <source>
        <dbReference type="SAM" id="MobiDB-lite"/>
    </source>
</evidence>
<feature type="transmembrane region" description="Helical" evidence="8">
    <location>
        <begin position="246"/>
        <end position="273"/>
    </location>
</feature>
<feature type="transmembrane region" description="Helical" evidence="8">
    <location>
        <begin position="71"/>
        <end position="90"/>
    </location>
</feature>
<keyword evidence="10" id="KW-1185">Reference proteome</keyword>
<dbReference type="Gene3D" id="1.20.1080.10">
    <property type="entry name" value="Glycerol uptake facilitator protein"/>
    <property type="match status" value="1"/>
</dbReference>
<feature type="region of interest" description="Disordered" evidence="7">
    <location>
        <begin position="307"/>
        <end position="330"/>
    </location>
</feature>
<gene>
    <name evidence="9" type="ORF">C8A01DRAFT_31429</name>
</gene>
<evidence type="ECO:0000256" key="1">
    <source>
        <dbReference type="ARBA" id="ARBA00004141"/>
    </source>
</evidence>
<evidence type="ECO:0000256" key="4">
    <source>
        <dbReference type="ARBA" id="ARBA00022989"/>
    </source>
</evidence>
<name>A0AAN6SV95_9PEZI</name>
<accession>A0AAN6SV95</accession>
<keyword evidence="4 8" id="KW-1133">Transmembrane helix</keyword>
<dbReference type="PROSITE" id="PS01006">
    <property type="entry name" value="FORMATE_NITRITE_TP_2"/>
    <property type="match status" value="1"/>
</dbReference>
<dbReference type="EMBL" id="MU854319">
    <property type="protein sequence ID" value="KAK4044374.1"/>
    <property type="molecule type" value="Genomic_DNA"/>
</dbReference>
<feature type="transmembrane region" description="Helical" evidence="8">
    <location>
        <begin position="208"/>
        <end position="234"/>
    </location>
</feature>
<dbReference type="Pfam" id="PF01226">
    <property type="entry name" value="Form_Nir_trans"/>
    <property type="match status" value="1"/>
</dbReference>
<dbReference type="FunFam" id="1.20.1080.10:FF:000011">
    <property type="entry name" value="Formate family transporter"/>
    <property type="match status" value="1"/>
</dbReference>
<dbReference type="InterPro" id="IPR023271">
    <property type="entry name" value="Aquaporin-like"/>
</dbReference>
<comment type="caution">
    <text evidence="9">The sequence shown here is derived from an EMBL/GenBank/DDBJ whole genome shotgun (WGS) entry which is preliminary data.</text>
</comment>
<dbReference type="InterPro" id="IPR024002">
    <property type="entry name" value="For/NO2_transpt_CS"/>
</dbReference>